<feature type="domain" description="HTH lacI-type" evidence="4">
    <location>
        <begin position="12"/>
        <end position="66"/>
    </location>
</feature>
<dbReference type="InterPro" id="IPR010982">
    <property type="entry name" value="Lambda_DNA-bd_dom_sf"/>
</dbReference>
<evidence type="ECO:0000313" key="5">
    <source>
        <dbReference type="EMBL" id="MBK5898811.1"/>
    </source>
</evidence>
<gene>
    <name evidence="5" type="ORF">JJN12_13685</name>
</gene>
<dbReference type="Gene3D" id="3.40.50.2300">
    <property type="match status" value="2"/>
</dbReference>
<dbReference type="PANTHER" id="PTHR30146:SF144">
    <property type="entry name" value="LACI-FAMILY TRANSCRIPTION REGULATOR"/>
    <property type="match status" value="1"/>
</dbReference>
<protein>
    <submittedName>
        <fullName evidence="5">Substrate-binding domain-containing protein</fullName>
    </submittedName>
</protein>
<keyword evidence="6" id="KW-1185">Reference proteome</keyword>
<keyword evidence="1" id="KW-0805">Transcription regulation</keyword>
<dbReference type="SUPFAM" id="SSF47413">
    <property type="entry name" value="lambda repressor-like DNA-binding domains"/>
    <property type="match status" value="1"/>
</dbReference>
<organism evidence="5 6">
    <name type="scientific">Catonella massiliensis</name>
    <dbReference type="NCBI Taxonomy" id="2799636"/>
    <lineage>
        <taxon>Bacteria</taxon>
        <taxon>Bacillati</taxon>
        <taxon>Bacillota</taxon>
        <taxon>Clostridia</taxon>
        <taxon>Lachnospirales</taxon>
        <taxon>Lachnospiraceae</taxon>
        <taxon>Catonella</taxon>
    </lineage>
</organism>
<sequence>MDDFKKKASAMVTIKDISKKIGVSSVSVHRALKGKEGVSNELRAKIIETSKEMGYVENYAAASIKRKTERVAVVLPKGKWEKKMYFDYIWLGIKKSAKELKGLNVEIIPFVCDDEEQQLTQLKEIAGEGSDSYGGVITLSFTRAPEILMQLQRLLALNIKVLVIDDHITTPEGLMCIHPREVQVGKVAAEFASLVTPETGRVLVSGGRSDSKIHEGRLNSFCDYIRENKPGLTLEIVKGYTRKMNRKGELYRNACEALDKYDDICLMYALTSHDNVAFVEALERRDKLSGVSIIGTDLNEETIEFLKQKKMVAVIDQNPYKKGYMAFNAMVDCLIKKLQVPDVMLCKIDIALENNAELYNVQ</sequence>
<accession>A0ABS1J3V4</accession>
<dbReference type="SUPFAM" id="SSF53822">
    <property type="entry name" value="Periplasmic binding protein-like I"/>
    <property type="match status" value="1"/>
</dbReference>
<evidence type="ECO:0000313" key="6">
    <source>
        <dbReference type="Proteomes" id="UP000604730"/>
    </source>
</evidence>
<dbReference type="SMART" id="SM00354">
    <property type="entry name" value="HTH_LACI"/>
    <property type="match status" value="1"/>
</dbReference>
<dbReference type="RefSeq" id="WP_208430205.1">
    <property type="nucleotide sequence ID" value="NZ_JAEPRJ010000001.1"/>
</dbReference>
<dbReference type="InterPro" id="IPR025997">
    <property type="entry name" value="SBP_2_dom"/>
</dbReference>
<dbReference type="InterPro" id="IPR000843">
    <property type="entry name" value="HTH_LacI"/>
</dbReference>
<evidence type="ECO:0000256" key="1">
    <source>
        <dbReference type="ARBA" id="ARBA00023015"/>
    </source>
</evidence>
<dbReference type="PANTHER" id="PTHR30146">
    <property type="entry name" value="LACI-RELATED TRANSCRIPTIONAL REPRESSOR"/>
    <property type="match status" value="1"/>
</dbReference>
<keyword evidence="2" id="KW-0238">DNA-binding</keyword>
<name>A0ABS1J3V4_9FIRM</name>
<dbReference type="Proteomes" id="UP000604730">
    <property type="component" value="Unassembled WGS sequence"/>
</dbReference>
<proteinExistence type="predicted"/>
<dbReference type="Pfam" id="PF00356">
    <property type="entry name" value="LacI"/>
    <property type="match status" value="1"/>
</dbReference>
<dbReference type="PROSITE" id="PS50932">
    <property type="entry name" value="HTH_LACI_2"/>
    <property type="match status" value="1"/>
</dbReference>
<keyword evidence="3" id="KW-0804">Transcription</keyword>
<evidence type="ECO:0000259" key="4">
    <source>
        <dbReference type="PROSITE" id="PS50932"/>
    </source>
</evidence>
<dbReference type="Pfam" id="PF13407">
    <property type="entry name" value="Peripla_BP_4"/>
    <property type="match status" value="1"/>
</dbReference>
<dbReference type="Gene3D" id="1.10.260.40">
    <property type="entry name" value="lambda repressor-like DNA-binding domains"/>
    <property type="match status" value="1"/>
</dbReference>
<evidence type="ECO:0000256" key="2">
    <source>
        <dbReference type="ARBA" id="ARBA00023125"/>
    </source>
</evidence>
<dbReference type="CDD" id="cd01392">
    <property type="entry name" value="HTH_LacI"/>
    <property type="match status" value="1"/>
</dbReference>
<evidence type="ECO:0000256" key="3">
    <source>
        <dbReference type="ARBA" id="ARBA00023163"/>
    </source>
</evidence>
<dbReference type="EMBL" id="JAEPRJ010000001">
    <property type="protein sequence ID" value="MBK5898811.1"/>
    <property type="molecule type" value="Genomic_DNA"/>
</dbReference>
<comment type="caution">
    <text evidence="5">The sequence shown here is derived from an EMBL/GenBank/DDBJ whole genome shotgun (WGS) entry which is preliminary data.</text>
</comment>
<reference evidence="5 6" key="1">
    <citation type="submission" date="2021-01" db="EMBL/GenBank/DDBJ databases">
        <title>Isolation and description of Catonella massiliensis sp. nov., a novel Catonella species, isolated from a stable periodontitis subject.</title>
        <authorList>
            <person name="Antezack A."/>
            <person name="Boxberger M."/>
            <person name="La Scola B."/>
            <person name="Monnet-Corti V."/>
        </authorList>
    </citation>
    <scope>NUCLEOTIDE SEQUENCE [LARGE SCALE GENOMIC DNA]</scope>
    <source>
        <strain evidence="5 6">Marseille-Q4567</strain>
    </source>
</reference>
<dbReference type="InterPro" id="IPR028082">
    <property type="entry name" value="Peripla_BP_I"/>
</dbReference>